<keyword evidence="5" id="KW-0282">Flagellum</keyword>
<keyword evidence="6" id="KW-1185">Reference proteome</keyword>
<reference evidence="5 6" key="1">
    <citation type="submission" date="2016-10" db="EMBL/GenBank/DDBJ databases">
        <authorList>
            <person name="de Groot N.N."/>
        </authorList>
    </citation>
    <scope>NUCLEOTIDE SEQUENCE [LARGE SCALE GENOMIC DNA]</scope>
    <source>
        <strain evidence="5 6">JCM 21544</strain>
    </source>
</reference>
<dbReference type="InterPro" id="IPR007809">
    <property type="entry name" value="FlgN-like"/>
</dbReference>
<dbReference type="Gene3D" id="1.20.58.300">
    <property type="entry name" value="FlgN-like"/>
    <property type="match status" value="1"/>
</dbReference>
<evidence type="ECO:0000256" key="4">
    <source>
        <dbReference type="SAM" id="MobiDB-lite"/>
    </source>
</evidence>
<evidence type="ECO:0000313" key="6">
    <source>
        <dbReference type="Proteomes" id="UP000198706"/>
    </source>
</evidence>
<keyword evidence="5" id="KW-0966">Cell projection</keyword>
<feature type="region of interest" description="Disordered" evidence="4">
    <location>
        <begin position="136"/>
        <end position="155"/>
    </location>
</feature>
<dbReference type="STRING" id="137658.SAMN05216186_102339"/>
<evidence type="ECO:0000256" key="2">
    <source>
        <dbReference type="ARBA" id="ARBA00007703"/>
    </source>
</evidence>
<accession>A0A1G8VS61</accession>
<evidence type="ECO:0000313" key="5">
    <source>
        <dbReference type="EMBL" id="SDJ68886.1"/>
    </source>
</evidence>
<gene>
    <name evidence="5" type="ORF">SAMN05216186_102339</name>
</gene>
<sequence length="155" mass="16866">MHDTTLLQLFTDDIGQAERLLELIDEEFQALNDRDLPRLEGILAAKQPLLAQLDQHGSQRSQLLASQQLSADKAGLQALAARSPQGPELLEHADRLGELLERCQAANLRNGRLIRANQASVGKLLGILRGGDTPSLYDSRGSAARTGQQRPLSQA</sequence>
<dbReference type="SUPFAM" id="SSF140566">
    <property type="entry name" value="FlgN-like"/>
    <property type="match status" value="1"/>
</dbReference>
<dbReference type="Pfam" id="PF05130">
    <property type="entry name" value="FlgN"/>
    <property type="match status" value="1"/>
</dbReference>
<keyword evidence="5" id="KW-0969">Cilium</keyword>
<feature type="compositionally biased region" description="Polar residues" evidence="4">
    <location>
        <begin position="145"/>
        <end position="155"/>
    </location>
</feature>
<dbReference type="AlphaFoldDB" id="A0A1G8VS61"/>
<dbReference type="InterPro" id="IPR036679">
    <property type="entry name" value="FlgN-like_sf"/>
</dbReference>
<dbReference type="Proteomes" id="UP000198706">
    <property type="component" value="Unassembled WGS sequence"/>
</dbReference>
<dbReference type="RefSeq" id="WP_084334780.1">
    <property type="nucleotide sequence ID" value="NZ_FNFD01000002.1"/>
</dbReference>
<comment type="function">
    <text evidence="1">Required for the efficient initiation of filament assembly.</text>
</comment>
<keyword evidence="3" id="KW-1005">Bacterial flagellum biogenesis</keyword>
<evidence type="ECO:0000256" key="1">
    <source>
        <dbReference type="ARBA" id="ARBA00002397"/>
    </source>
</evidence>
<proteinExistence type="inferred from homology"/>
<dbReference type="EMBL" id="FNFD01000002">
    <property type="protein sequence ID" value="SDJ68886.1"/>
    <property type="molecule type" value="Genomic_DNA"/>
</dbReference>
<protein>
    <submittedName>
        <fullName evidence="5">Flagella synthesis protein FlgN</fullName>
    </submittedName>
</protein>
<organism evidence="5 6">
    <name type="scientific">Pseudomonas indica</name>
    <dbReference type="NCBI Taxonomy" id="137658"/>
    <lineage>
        <taxon>Bacteria</taxon>
        <taxon>Pseudomonadati</taxon>
        <taxon>Pseudomonadota</taxon>
        <taxon>Gammaproteobacteria</taxon>
        <taxon>Pseudomonadales</taxon>
        <taxon>Pseudomonadaceae</taxon>
        <taxon>Pseudomonas</taxon>
    </lineage>
</organism>
<evidence type="ECO:0000256" key="3">
    <source>
        <dbReference type="ARBA" id="ARBA00022795"/>
    </source>
</evidence>
<dbReference type="GO" id="GO:0044780">
    <property type="term" value="P:bacterial-type flagellum assembly"/>
    <property type="evidence" value="ECO:0007669"/>
    <property type="project" value="InterPro"/>
</dbReference>
<name>A0A1G8VS61_9PSED</name>
<comment type="similarity">
    <text evidence="2">Belongs to the FlgN family.</text>
</comment>